<keyword evidence="1" id="KW-1133">Transmembrane helix</keyword>
<reference evidence="2" key="1">
    <citation type="submission" date="2018-05" db="EMBL/GenBank/DDBJ databases">
        <authorList>
            <person name="Lanie J.A."/>
            <person name="Ng W.-L."/>
            <person name="Kazmierczak K.M."/>
            <person name="Andrzejewski T.M."/>
            <person name="Davidsen T.M."/>
            <person name="Wayne K.J."/>
            <person name="Tettelin H."/>
            <person name="Glass J.I."/>
            <person name="Rusch D."/>
            <person name="Podicherti R."/>
            <person name="Tsui H.-C.T."/>
            <person name="Winkler M.E."/>
        </authorList>
    </citation>
    <scope>NUCLEOTIDE SEQUENCE</scope>
</reference>
<dbReference type="EMBL" id="UINC01098337">
    <property type="protein sequence ID" value="SVC56780.1"/>
    <property type="molecule type" value="Genomic_DNA"/>
</dbReference>
<evidence type="ECO:0000313" key="2">
    <source>
        <dbReference type="EMBL" id="SVC56780.1"/>
    </source>
</evidence>
<sequence length="87" mass="9421">VLESALHILIGASATVAYLTVWNRILLSTAAERAAGAPDIERKLRQRRRLAQMLLFLFLTPYLLAVFGLMDWVSAAISGSAAVPDAP</sequence>
<feature type="non-terminal residue" evidence="2">
    <location>
        <position position="1"/>
    </location>
</feature>
<feature type="transmembrane region" description="Helical" evidence="1">
    <location>
        <begin position="6"/>
        <end position="27"/>
    </location>
</feature>
<dbReference type="AlphaFoldDB" id="A0A382N7R8"/>
<gene>
    <name evidence="2" type="ORF">METZ01_LOCUS309634</name>
</gene>
<keyword evidence="1" id="KW-0812">Transmembrane</keyword>
<accession>A0A382N7R8</accession>
<protein>
    <submittedName>
        <fullName evidence="2">Uncharacterized protein</fullName>
    </submittedName>
</protein>
<name>A0A382N7R8_9ZZZZ</name>
<feature type="transmembrane region" description="Helical" evidence="1">
    <location>
        <begin position="50"/>
        <end position="70"/>
    </location>
</feature>
<evidence type="ECO:0000256" key="1">
    <source>
        <dbReference type="SAM" id="Phobius"/>
    </source>
</evidence>
<organism evidence="2">
    <name type="scientific">marine metagenome</name>
    <dbReference type="NCBI Taxonomy" id="408172"/>
    <lineage>
        <taxon>unclassified sequences</taxon>
        <taxon>metagenomes</taxon>
        <taxon>ecological metagenomes</taxon>
    </lineage>
</organism>
<keyword evidence="1" id="KW-0472">Membrane</keyword>
<proteinExistence type="predicted"/>